<keyword evidence="3" id="KW-1185">Reference proteome</keyword>
<protein>
    <submittedName>
        <fullName evidence="2">Helix-hairpin-helix domain-containing protein</fullName>
    </submittedName>
</protein>
<proteinExistence type="predicted"/>
<sequence>MTYRYGAYPRAQRMGLVVFIAGLIILCLSADRIMYAPDKPSERILAEGLNLRTTTKAEERRSFRPPPKAFTFDPNTVSAAELQELGLSSKQAAGWLKFRGTRTNAFRRAEDIGKLYVLSDDDKARLIPLARVSVAGAKNTARRQVQGFAFDPNTVSAQDLERLGLSPKQAAAFIGYRSKAKYGRAFRKPEDIRRIRTMSDDQKDHLVALATIPPEEEKAKAPAQRFTFDPNTITKDSFQLLGFPEWQAKSLVRYRGDRATTFRRATDLRRVGALDSVLVESILDLVRIAPSTSPAPAAAPKTYAYKPKTPPPPPASFDINSSDTTAWQSLPGIGSYRAKRIVRFRDAMGGFSSVSQVAETRGLPDSTFQLIEQYLAPGKIYRPLVINRATYEELKKHPYISRNLANSIVKNREKFGRFNGPEDLSRLRLINDENKPRILPYLSFE</sequence>
<dbReference type="GO" id="GO:0015628">
    <property type="term" value="P:protein secretion by the type II secretion system"/>
    <property type="evidence" value="ECO:0007669"/>
    <property type="project" value="TreeGrafter"/>
</dbReference>
<dbReference type="SUPFAM" id="SSF47781">
    <property type="entry name" value="RuvA domain 2-like"/>
    <property type="match status" value="4"/>
</dbReference>
<name>A0A5C7FF92_9BACT</name>
<accession>A0A5C7FF92</accession>
<evidence type="ECO:0000313" key="2">
    <source>
        <dbReference type="EMBL" id="TXF89834.1"/>
    </source>
</evidence>
<dbReference type="GO" id="GO:0015627">
    <property type="term" value="C:type II protein secretion system complex"/>
    <property type="evidence" value="ECO:0007669"/>
    <property type="project" value="TreeGrafter"/>
</dbReference>
<dbReference type="InterPro" id="IPR010994">
    <property type="entry name" value="RuvA_2-like"/>
</dbReference>
<evidence type="ECO:0000313" key="3">
    <source>
        <dbReference type="Proteomes" id="UP000321907"/>
    </source>
</evidence>
<dbReference type="OrthoDB" id="981124at2"/>
<comment type="caution">
    <text evidence="2">The sequence shown here is derived from an EMBL/GenBank/DDBJ whole genome shotgun (WGS) entry which is preliminary data.</text>
</comment>
<dbReference type="EMBL" id="VOXD01000011">
    <property type="protein sequence ID" value="TXF89834.1"/>
    <property type="molecule type" value="Genomic_DNA"/>
</dbReference>
<dbReference type="Pfam" id="PF12836">
    <property type="entry name" value="HHH_3"/>
    <property type="match status" value="2"/>
</dbReference>
<dbReference type="RefSeq" id="WP_147930427.1">
    <property type="nucleotide sequence ID" value="NZ_VOXD01000011.1"/>
</dbReference>
<reference evidence="2 3" key="1">
    <citation type="submission" date="2019-08" db="EMBL/GenBank/DDBJ databases">
        <title>Lewinella sp. strain SSH13 Genome sequencing and assembly.</title>
        <authorList>
            <person name="Kim I."/>
        </authorList>
    </citation>
    <scope>NUCLEOTIDE SEQUENCE [LARGE SCALE GENOMIC DNA]</scope>
    <source>
        <strain evidence="2 3">SSH13</strain>
    </source>
</reference>
<organism evidence="2 3">
    <name type="scientific">Neolewinella aurantiaca</name>
    <dbReference type="NCBI Taxonomy" id="2602767"/>
    <lineage>
        <taxon>Bacteria</taxon>
        <taxon>Pseudomonadati</taxon>
        <taxon>Bacteroidota</taxon>
        <taxon>Saprospiria</taxon>
        <taxon>Saprospirales</taxon>
        <taxon>Lewinellaceae</taxon>
        <taxon>Neolewinella</taxon>
    </lineage>
</organism>
<evidence type="ECO:0000256" key="1">
    <source>
        <dbReference type="SAM" id="MobiDB-lite"/>
    </source>
</evidence>
<gene>
    <name evidence="2" type="ORF">FUA23_09110</name>
</gene>
<dbReference type="Gene3D" id="1.10.150.280">
    <property type="entry name" value="AF1531-like domain"/>
    <property type="match status" value="2"/>
</dbReference>
<dbReference type="AlphaFoldDB" id="A0A5C7FF92"/>
<dbReference type="InterPro" id="IPR051675">
    <property type="entry name" value="Endo/Exo/Phosphatase_dom_1"/>
</dbReference>
<dbReference type="PANTHER" id="PTHR21180">
    <property type="entry name" value="ENDONUCLEASE/EXONUCLEASE/PHOSPHATASE FAMILY DOMAIN-CONTAINING PROTEIN 1"/>
    <property type="match status" value="1"/>
</dbReference>
<feature type="region of interest" description="Disordered" evidence="1">
    <location>
        <begin position="294"/>
        <end position="315"/>
    </location>
</feature>
<feature type="compositionally biased region" description="Low complexity" evidence="1">
    <location>
        <begin position="294"/>
        <end position="307"/>
    </location>
</feature>
<dbReference type="Proteomes" id="UP000321907">
    <property type="component" value="Unassembled WGS sequence"/>
</dbReference>
<dbReference type="PANTHER" id="PTHR21180:SF32">
    <property type="entry name" value="ENDONUCLEASE_EXONUCLEASE_PHOSPHATASE FAMILY DOMAIN-CONTAINING PROTEIN 1"/>
    <property type="match status" value="1"/>
</dbReference>